<dbReference type="FunFam" id="2.120.10.30:FF:000066">
    <property type="entry name" value="ABC transporter permease protein"/>
    <property type="match status" value="1"/>
</dbReference>
<dbReference type="Gene3D" id="2.120.10.30">
    <property type="entry name" value="TolB, C-terminal domain"/>
    <property type="match status" value="1"/>
</dbReference>
<keyword evidence="4" id="KW-0325">Glycoprotein</keyword>
<evidence type="ECO:0000313" key="6">
    <source>
        <dbReference type="EMBL" id="NUU83216.1"/>
    </source>
</evidence>
<dbReference type="InterPro" id="IPR011042">
    <property type="entry name" value="6-blade_b-propeller_TolB-like"/>
</dbReference>
<dbReference type="GO" id="GO:0005773">
    <property type="term" value="C:vacuole"/>
    <property type="evidence" value="ECO:0007669"/>
    <property type="project" value="UniProtKB-SubCell"/>
</dbReference>
<dbReference type="PANTHER" id="PTHR10426:SF68">
    <property type="entry name" value="OS07G0614000 PROTEIN"/>
    <property type="match status" value="1"/>
</dbReference>
<name>A0A6M2EGQ6_9ROSI</name>
<comment type="similarity">
    <text evidence="2">Belongs to the strictosidine synthase family.</text>
</comment>
<accession>A0A6M2EGQ6</accession>
<dbReference type="InterPro" id="IPR018119">
    <property type="entry name" value="Strictosidine_synth_cons-reg"/>
</dbReference>
<evidence type="ECO:0000256" key="4">
    <source>
        <dbReference type="ARBA" id="ARBA00023180"/>
    </source>
</evidence>
<evidence type="ECO:0000256" key="1">
    <source>
        <dbReference type="ARBA" id="ARBA00004116"/>
    </source>
</evidence>
<feature type="domain" description="Strictosidine synthase conserved region" evidence="5">
    <location>
        <begin position="152"/>
        <end position="235"/>
    </location>
</feature>
<dbReference type="PANTHER" id="PTHR10426">
    <property type="entry name" value="STRICTOSIDINE SYNTHASE-RELATED"/>
    <property type="match status" value="1"/>
</dbReference>
<comment type="subcellular location">
    <subcellularLocation>
        <location evidence="1">Vacuole</location>
    </subcellularLocation>
</comment>
<keyword evidence="3" id="KW-0926">Vacuole</keyword>
<evidence type="ECO:0000259" key="5">
    <source>
        <dbReference type="Pfam" id="PF03088"/>
    </source>
</evidence>
<dbReference type="Pfam" id="PF20067">
    <property type="entry name" value="SSL_N"/>
    <property type="match status" value="1"/>
</dbReference>
<evidence type="ECO:0000256" key="2">
    <source>
        <dbReference type="ARBA" id="ARBA00009191"/>
    </source>
</evidence>
<proteinExistence type="inferred from homology"/>
<dbReference type="Pfam" id="PF03088">
    <property type="entry name" value="Str_synth"/>
    <property type="match status" value="1"/>
</dbReference>
<reference evidence="6" key="1">
    <citation type="submission" date="2020-03" db="EMBL/GenBank/DDBJ databases">
        <authorList>
            <person name="Zhang R."/>
        </authorList>
    </citation>
    <scope>NUCLEOTIDE SEQUENCE</scope>
</reference>
<evidence type="ECO:0000256" key="3">
    <source>
        <dbReference type="ARBA" id="ARBA00022554"/>
    </source>
</evidence>
<dbReference type="SUPFAM" id="SSF63829">
    <property type="entry name" value="Calcium-dependent phosphotriesterase"/>
    <property type="match status" value="1"/>
</dbReference>
<organism evidence="6">
    <name type="scientific">Populus davidiana</name>
    <dbReference type="NCBI Taxonomy" id="266767"/>
    <lineage>
        <taxon>Eukaryota</taxon>
        <taxon>Viridiplantae</taxon>
        <taxon>Streptophyta</taxon>
        <taxon>Embryophyta</taxon>
        <taxon>Tracheophyta</taxon>
        <taxon>Spermatophyta</taxon>
        <taxon>Magnoliopsida</taxon>
        <taxon>eudicotyledons</taxon>
        <taxon>Gunneridae</taxon>
        <taxon>Pentapetalae</taxon>
        <taxon>rosids</taxon>
        <taxon>fabids</taxon>
        <taxon>Malpighiales</taxon>
        <taxon>Salicaceae</taxon>
        <taxon>Saliceae</taxon>
        <taxon>Populus</taxon>
    </lineage>
</organism>
<dbReference type="EMBL" id="GILB01002883">
    <property type="protein sequence ID" value="NUU83216.1"/>
    <property type="molecule type" value="Transcribed_RNA"/>
</dbReference>
<dbReference type="AlphaFoldDB" id="A0A6M2EGQ6"/>
<dbReference type="GO" id="GO:0012505">
    <property type="term" value="C:endomembrane system"/>
    <property type="evidence" value="ECO:0007669"/>
    <property type="project" value="TreeGrafter"/>
</dbReference>
<dbReference type="GO" id="GO:0016787">
    <property type="term" value="F:hydrolase activity"/>
    <property type="evidence" value="ECO:0007669"/>
    <property type="project" value="TreeGrafter"/>
</dbReference>
<protein>
    <recommendedName>
        <fullName evidence="5">Strictosidine synthase conserved region domain-containing protein</fullName>
    </recommendedName>
</protein>
<sequence>MAMIPCVSACSGFLLACLLAFTLQIFHFSPLSPDLLELPPASALPTNKHLQEVTKLGEGFLDGPEDVVVDTDGILYTAVRDGWIKRMHKNGSWENWKKIDGDGLLGIATSKEGGLIVCDAEKGLLKVSEDGVVVLATHINDGSKIRFADEVIESSDGSLYFSVASTKFGFHDWYLDVLEAKPHGQLLKYDPSLNETSILLDGLCFPNGVALSREEDYLVFCETWKYRCQKYWLKGTEKGKTEIFIDNLHGGPDNIYLAPDGSFWIALLQVVSNGLEFVHGSKPSKHLVASFPKLVNLVSGVRTKATVVNVAADGKITRKFDDPDGKVMSFVTTAFEFEDHLYLGSLNTNFIGKLPLNPMNS</sequence>